<dbReference type="AlphaFoldDB" id="A0AAV2AZH2"/>
<dbReference type="EMBL" id="CAXIEN010000243">
    <property type="protein sequence ID" value="CAL1289134.1"/>
    <property type="molecule type" value="Genomic_DNA"/>
</dbReference>
<organism evidence="1 2">
    <name type="scientific">Larinioides sclopetarius</name>
    <dbReference type="NCBI Taxonomy" id="280406"/>
    <lineage>
        <taxon>Eukaryota</taxon>
        <taxon>Metazoa</taxon>
        <taxon>Ecdysozoa</taxon>
        <taxon>Arthropoda</taxon>
        <taxon>Chelicerata</taxon>
        <taxon>Arachnida</taxon>
        <taxon>Araneae</taxon>
        <taxon>Araneomorphae</taxon>
        <taxon>Entelegynae</taxon>
        <taxon>Araneoidea</taxon>
        <taxon>Araneidae</taxon>
        <taxon>Larinioides</taxon>
    </lineage>
</organism>
<name>A0AAV2AZH2_9ARAC</name>
<sequence length="55" mass="6105">MEECVAVEVTSAVPVDMSVSGWELITSVSTEHPSPDQACTLHRLLKSYQLCLRRT</sequence>
<comment type="caution">
    <text evidence="1">The sequence shown here is derived from an EMBL/GenBank/DDBJ whole genome shotgun (WGS) entry which is preliminary data.</text>
</comment>
<proteinExistence type="predicted"/>
<gene>
    <name evidence="1" type="ORF">LARSCL_LOCUS15757</name>
</gene>
<keyword evidence="2" id="KW-1185">Reference proteome</keyword>
<dbReference type="Proteomes" id="UP001497382">
    <property type="component" value="Unassembled WGS sequence"/>
</dbReference>
<evidence type="ECO:0000313" key="1">
    <source>
        <dbReference type="EMBL" id="CAL1289134.1"/>
    </source>
</evidence>
<accession>A0AAV2AZH2</accession>
<evidence type="ECO:0000313" key="2">
    <source>
        <dbReference type="Proteomes" id="UP001497382"/>
    </source>
</evidence>
<protein>
    <submittedName>
        <fullName evidence="1">Uncharacterized protein</fullName>
    </submittedName>
</protein>
<reference evidence="1 2" key="1">
    <citation type="submission" date="2024-04" db="EMBL/GenBank/DDBJ databases">
        <authorList>
            <person name="Rising A."/>
            <person name="Reimegard J."/>
            <person name="Sonavane S."/>
            <person name="Akerstrom W."/>
            <person name="Nylinder S."/>
            <person name="Hedman E."/>
            <person name="Kallberg Y."/>
        </authorList>
    </citation>
    <scope>NUCLEOTIDE SEQUENCE [LARGE SCALE GENOMIC DNA]</scope>
</reference>